<gene>
    <name evidence="1" type="ORF">CCACVL1_11234</name>
</gene>
<keyword evidence="2" id="KW-1185">Reference proteome</keyword>
<dbReference type="EMBL" id="AWWV01009838">
    <property type="protein sequence ID" value="OMO83747.1"/>
    <property type="molecule type" value="Genomic_DNA"/>
</dbReference>
<reference evidence="1 2" key="1">
    <citation type="submission" date="2013-09" db="EMBL/GenBank/DDBJ databases">
        <title>Corchorus capsularis genome sequencing.</title>
        <authorList>
            <person name="Alam M."/>
            <person name="Haque M.S."/>
            <person name="Islam M.S."/>
            <person name="Emdad E.M."/>
            <person name="Islam M.M."/>
            <person name="Ahmed B."/>
            <person name="Halim A."/>
            <person name="Hossen Q.M.M."/>
            <person name="Hossain M.Z."/>
            <person name="Ahmed R."/>
            <person name="Khan M.M."/>
            <person name="Islam R."/>
            <person name="Rashid M.M."/>
            <person name="Khan S.A."/>
            <person name="Rahman M.S."/>
            <person name="Alam M."/>
        </authorList>
    </citation>
    <scope>NUCLEOTIDE SEQUENCE [LARGE SCALE GENOMIC DNA]</scope>
    <source>
        <strain evidence="2">cv. CVL-1</strain>
        <tissue evidence="1">Whole seedling</tissue>
    </source>
</reference>
<accession>A0A1R3IME9</accession>
<organism evidence="1 2">
    <name type="scientific">Corchorus capsularis</name>
    <name type="common">Jute</name>
    <dbReference type="NCBI Taxonomy" id="210143"/>
    <lineage>
        <taxon>Eukaryota</taxon>
        <taxon>Viridiplantae</taxon>
        <taxon>Streptophyta</taxon>
        <taxon>Embryophyta</taxon>
        <taxon>Tracheophyta</taxon>
        <taxon>Spermatophyta</taxon>
        <taxon>Magnoliopsida</taxon>
        <taxon>eudicotyledons</taxon>
        <taxon>Gunneridae</taxon>
        <taxon>Pentapetalae</taxon>
        <taxon>rosids</taxon>
        <taxon>malvids</taxon>
        <taxon>Malvales</taxon>
        <taxon>Malvaceae</taxon>
        <taxon>Grewioideae</taxon>
        <taxon>Apeibeae</taxon>
        <taxon>Corchorus</taxon>
    </lineage>
</organism>
<comment type="caution">
    <text evidence="1">The sequence shown here is derived from an EMBL/GenBank/DDBJ whole genome shotgun (WGS) entry which is preliminary data.</text>
</comment>
<dbReference type="Proteomes" id="UP000188268">
    <property type="component" value="Unassembled WGS sequence"/>
</dbReference>
<evidence type="ECO:0000313" key="2">
    <source>
        <dbReference type="Proteomes" id="UP000188268"/>
    </source>
</evidence>
<dbReference type="Gramene" id="OMO83747">
    <property type="protein sequence ID" value="OMO83747"/>
    <property type="gene ID" value="CCACVL1_11234"/>
</dbReference>
<sequence>MALAPQALLPCQVKLGLKSGQWLFKSTWATFYKNFINIMGSSKGNG</sequence>
<evidence type="ECO:0000313" key="1">
    <source>
        <dbReference type="EMBL" id="OMO83747.1"/>
    </source>
</evidence>
<proteinExistence type="predicted"/>
<protein>
    <submittedName>
        <fullName evidence="1">Uncharacterized protein</fullName>
    </submittedName>
</protein>
<name>A0A1R3IME9_COCAP</name>
<dbReference type="AlphaFoldDB" id="A0A1R3IME9"/>